<protein>
    <recommendedName>
        <fullName evidence="3">CCHC-type domain-containing protein</fullName>
    </recommendedName>
</protein>
<reference evidence="4 5" key="1">
    <citation type="submission" date="2016-03" db="EMBL/GenBank/DDBJ databases">
        <title>Cyphomyrmex costatus WGS genome.</title>
        <authorList>
            <person name="Nygaard S."/>
            <person name="Hu H."/>
            <person name="Boomsma J."/>
            <person name="Zhang G."/>
        </authorList>
    </citation>
    <scope>NUCLEOTIDE SEQUENCE [LARGE SCALE GENOMIC DNA]</scope>
    <source>
        <strain evidence="4">MS0001</strain>
        <tissue evidence="4">Whole body</tissue>
    </source>
</reference>
<accession>A0A151ID89</accession>
<feature type="region of interest" description="Disordered" evidence="2">
    <location>
        <begin position="1"/>
        <end position="23"/>
    </location>
</feature>
<dbReference type="GO" id="GO:0008270">
    <property type="term" value="F:zinc ion binding"/>
    <property type="evidence" value="ECO:0007669"/>
    <property type="project" value="UniProtKB-KW"/>
</dbReference>
<dbReference type="EMBL" id="KQ977985">
    <property type="protein sequence ID" value="KYM98340.1"/>
    <property type="molecule type" value="Genomic_DNA"/>
</dbReference>
<keyword evidence="1" id="KW-0479">Metal-binding</keyword>
<feature type="region of interest" description="Disordered" evidence="2">
    <location>
        <begin position="352"/>
        <end position="397"/>
    </location>
</feature>
<dbReference type="GO" id="GO:0003676">
    <property type="term" value="F:nucleic acid binding"/>
    <property type="evidence" value="ECO:0007669"/>
    <property type="project" value="InterPro"/>
</dbReference>
<evidence type="ECO:0000313" key="4">
    <source>
        <dbReference type="EMBL" id="KYM98340.1"/>
    </source>
</evidence>
<evidence type="ECO:0000256" key="2">
    <source>
        <dbReference type="SAM" id="MobiDB-lite"/>
    </source>
</evidence>
<dbReference type="PROSITE" id="PS50158">
    <property type="entry name" value="ZF_CCHC"/>
    <property type="match status" value="1"/>
</dbReference>
<gene>
    <name evidence="4" type="ORF">ALC62_10950</name>
</gene>
<dbReference type="Gene3D" id="4.10.60.10">
    <property type="entry name" value="Zinc finger, CCHC-type"/>
    <property type="match status" value="1"/>
</dbReference>
<dbReference type="AlphaFoldDB" id="A0A151ID89"/>
<dbReference type="SUPFAM" id="SSF57756">
    <property type="entry name" value="Retrovirus zinc finger-like domains"/>
    <property type="match status" value="1"/>
</dbReference>
<keyword evidence="1" id="KW-0863">Zinc-finger</keyword>
<dbReference type="Proteomes" id="UP000078542">
    <property type="component" value="Unassembled WGS sequence"/>
</dbReference>
<dbReference type="InterPro" id="IPR036875">
    <property type="entry name" value="Znf_CCHC_sf"/>
</dbReference>
<organism evidence="4 5">
    <name type="scientific">Cyphomyrmex costatus</name>
    <dbReference type="NCBI Taxonomy" id="456900"/>
    <lineage>
        <taxon>Eukaryota</taxon>
        <taxon>Metazoa</taxon>
        <taxon>Ecdysozoa</taxon>
        <taxon>Arthropoda</taxon>
        <taxon>Hexapoda</taxon>
        <taxon>Insecta</taxon>
        <taxon>Pterygota</taxon>
        <taxon>Neoptera</taxon>
        <taxon>Endopterygota</taxon>
        <taxon>Hymenoptera</taxon>
        <taxon>Apocrita</taxon>
        <taxon>Aculeata</taxon>
        <taxon>Formicoidea</taxon>
        <taxon>Formicidae</taxon>
        <taxon>Myrmicinae</taxon>
        <taxon>Cyphomyrmex</taxon>
    </lineage>
</organism>
<evidence type="ECO:0000313" key="5">
    <source>
        <dbReference type="Proteomes" id="UP000078542"/>
    </source>
</evidence>
<proteinExistence type="predicted"/>
<dbReference type="InterPro" id="IPR001878">
    <property type="entry name" value="Znf_CCHC"/>
</dbReference>
<feature type="compositionally biased region" description="Low complexity" evidence="2">
    <location>
        <begin position="352"/>
        <end position="363"/>
    </location>
</feature>
<evidence type="ECO:0000256" key="1">
    <source>
        <dbReference type="PROSITE-ProRule" id="PRU00047"/>
    </source>
</evidence>
<name>A0A151ID89_9HYME</name>
<evidence type="ECO:0000259" key="3">
    <source>
        <dbReference type="PROSITE" id="PS50158"/>
    </source>
</evidence>
<keyword evidence="1" id="KW-0862">Zinc</keyword>
<sequence length="411" mass="46005">MPPPGKRARVLPQGPQGDSNPVQAVRTDLNLSYDKGDRPPFIVFVRRVADSSDGANSRLDPIAVSRTILCFAKNKIIEIKSSGRNKVAVHFNDFATVNTVLSHPSLKEAGLHAFISSFNILRTGIIRNIPLDISENEIINHFFSQFKIISVRRLNIRLRKDETTFSPSRTILVKFRGQYLPRSVSYMHVSFPVFPYFSRVLICFSCLRYGHINADCKSKPQCERCGDARHPEPDACPRLSLPPLCYNCGREHLPSATSCPAYLKQKLIYTTATLENISYAEARSKINGLPPNPFHPSEFPTFSHSRNSPRSVVNYHDLTTEEPATSSPIFDTLSQGVGRSYSAAASLPKMAPSNNSFNPSLSNEHSVRANTHAPRNYQNPPPTNPRKLLERNASRNNNSLRDIHNSFFVCT</sequence>
<keyword evidence="5" id="KW-1185">Reference proteome</keyword>
<feature type="domain" description="CCHC-type" evidence="3">
    <location>
        <begin position="203"/>
        <end position="218"/>
    </location>
</feature>